<dbReference type="RefSeq" id="WP_141177017.1">
    <property type="nucleotide sequence ID" value="NZ_JBHUFX010000005.1"/>
</dbReference>
<evidence type="ECO:0000256" key="2">
    <source>
        <dbReference type="ARBA" id="ARBA00007399"/>
    </source>
</evidence>
<evidence type="ECO:0000313" key="11">
    <source>
        <dbReference type="Proteomes" id="UP000319523"/>
    </source>
</evidence>
<comment type="subcellular location">
    <subcellularLocation>
        <location evidence="1">Periplasm</location>
    </subcellularLocation>
</comment>
<proteinExistence type="inferred from homology"/>
<feature type="chain" id="PRO_5021469322" evidence="7">
    <location>
        <begin position="22"/>
        <end position="227"/>
    </location>
</feature>
<dbReference type="PRINTS" id="PR00969">
    <property type="entry name" value="CHAPERONPILI"/>
</dbReference>
<keyword evidence="5" id="KW-0574">Periplasm</keyword>
<dbReference type="Pfam" id="PF02753">
    <property type="entry name" value="PapD_C"/>
    <property type="match status" value="1"/>
</dbReference>
<keyword evidence="4 7" id="KW-0732">Signal</keyword>
<evidence type="ECO:0000256" key="4">
    <source>
        <dbReference type="ARBA" id="ARBA00022729"/>
    </source>
</evidence>
<dbReference type="AlphaFoldDB" id="A0A506V824"/>
<dbReference type="EMBL" id="VHQI01000009">
    <property type="protein sequence ID" value="TPW41203.1"/>
    <property type="molecule type" value="Genomic_DNA"/>
</dbReference>
<evidence type="ECO:0000313" key="10">
    <source>
        <dbReference type="EMBL" id="TPW41203.1"/>
    </source>
</evidence>
<feature type="domain" description="Pili assembly chaperone C-terminal" evidence="9">
    <location>
        <begin position="162"/>
        <end position="217"/>
    </location>
</feature>
<feature type="domain" description="Pili assembly chaperone N-terminal" evidence="8">
    <location>
        <begin position="23"/>
        <end position="140"/>
    </location>
</feature>
<organism evidence="10 11">
    <name type="scientific">Mixta tenebrionis</name>
    <dbReference type="NCBI Taxonomy" id="2562439"/>
    <lineage>
        <taxon>Bacteria</taxon>
        <taxon>Pseudomonadati</taxon>
        <taxon>Pseudomonadota</taxon>
        <taxon>Gammaproteobacteria</taxon>
        <taxon>Enterobacterales</taxon>
        <taxon>Erwiniaceae</taxon>
        <taxon>Mixta</taxon>
    </lineage>
</organism>
<sequence>MRLLSVILLLAAFLPLPQAKAGGVGLSVTRMVYLSSAKQASLSVRNTTKEDPFLIQSWIENEQGDRSNDFVITPPLFVLKPSSENALKVIFSGEPASQDRETLYWLTAKAIPQMSDDTQKNVLHFASASRIKLFYRPANLADQADKAWEMISGNLHRNRISLKNPTPYYITLVELKVDGKTMKPLMLAPKSEAELEGSFTQAQQFSYRTINDYGAWTAEVTRQLTTR</sequence>
<keyword evidence="3" id="KW-1029">Fimbrium biogenesis</keyword>
<dbReference type="InterPro" id="IPR036316">
    <property type="entry name" value="Pili_assmbl_chap_C_dom_sf"/>
</dbReference>
<dbReference type="InterPro" id="IPR008962">
    <property type="entry name" value="PapD-like_sf"/>
</dbReference>
<evidence type="ECO:0000256" key="6">
    <source>
        <dbReference type="ARBA" id="ARBA00023186"/>
    </source>
</evidence>
<comment type="caution">
    <text evidence="10">The sequence shown here is derived from an EMBL/GenBank/DDBJ whole genome shotgun (WGS) entry which is preliminary data.</text>
</comment>
<keyword evidence="11" id="KW-1185">Reference proteome</keyword>
<dbReference type="SUPFAM" id="SSF49584">
    <property type="entry name" value="Periplasmic chaperone C-domain"/>
    <property type="match status" value="1"/>
</dbReference>
<dbReference type="PANTHER" id="PTHR30251">
    <property type="entry name" value="PILUS ASSEMBLY CHAPERONE"/>
    <property type="match status" value="1"/>
</dbReference>
<dbReference type="GO" id="GO:0030288">
    <property type="term" value="C:outer membrane-bounded periplasmic space"/>
    <property type="evidence" value="ECO:0007669"/>
    <property type="project" value="InterPro"/>
</dbReference>
<name>A0A506V824_9GAMM</name>
<evidence type="ECO:0000259" key="9">
    <source>
        <dbReference type="Pfam" id="PF02753"/>
    </source>
</evidence>
<evidence type="ECO:0000259" key="8">
    <source>
        <dbReference type="Pfam" id="PF00345"/>
    </source>
</evidence>
<dbReference type="InterPro" id="IPR016147">
    <property type="entry name" value="Pili_assmbl_chaperone_N"/>
</dbReference>
<gene>
    <name evidence="10" type="ORF">FKM52_15200</name>
</gene>
<feature type="signal peptide" evidence="7">
    <location>
        <begin position="1"/>
        <end position="21"/>
    </location>
</feature>
<dbReference type="Gene3D" id="2.60.40.10">
    <property type="entry name" value="Immunoglobulins"/>
    <property type="match status" value="2"/>
</dbReference>
<protein>
    <submittedName>
        <fullName evidence="10">Fimbria/pilus periplasmic chaperone</fullName>
    </submittedName>
</protein>
<dbReference type="GO" id="GO:0071555">
    <property type="term" value="P:cell wall organization"/>
    <property type="evidence" value="ECO:0007669"/>
    <property type="project" value="InterPro"/>
</dbReference>
<dbReference type="Pfam" id="PF00345">
    <property type="entry name" value="PapD_N"/>
    <property type="match status" value="1"/>
</dbReference>
<evidence type="ECO:0000256" key="7">
    <source>
        <dbReference type="SAM" id="SignalP"/>
    </source>
</evidence>
<comment type="similarity">
    <text evidence="2">Belongs to the periplasmic pilus chaperone family.</text>
</comment>
<dbReference type="InterPro" id="IPR013783">
    <property type="entry name" value="Ig-like_fold"/>
</dbReference>
<dbReference type="PANTHER" id="PTHR30251:SF11">
    <property type="entry name" value="CHAPERONE PROTEIN FIMC-RELATED"/>
    <property type="match status" value="1"/>
</dbReference>
<evidence type="ECO:0000256" key="3">
    <source>
        <dbReference type="ARBA" id="ARBA00022558"/>
    </source>
</evidence>
<reference evidence="10 11" key="1">
    <citation type="submission" date="2019-06" db="EMBL/GenBank/DDBJ databases">
        <authorList>
            <person name="Yang Y."/>
        </authorList>
    </citation>
    <scope>NUCLEOTIDE SEQUENCE [LARGE SCALE GENOMIC DNA]</scope>
    <source>
        <strain evidence="10 11">BIT-26</strain>
    </source>
</reference>
<dbReference type="InterPro" id="IPR001829">
    <property type="entry name" value="Pili_assmbl_chaperone_bac"/>
</dbReference>
<keyword evidence="6" id="KW-0143">Chaperone</keyword>
<dbReference type="OrthoDB" id="9131059at2"/>
<dbReference type="InterPro" id="IPR016148">
    <property type="entry name" value="Pili_assmbl_chaperone_C"/>
</dbReference>
<dbReference type="Proteomes" id="UP000319523">
    <property type="component" value="Unassembled WGS sequence"/>
</dbReference>
<evidence type="ECO:0000256" key="5">
    <source>
        <dbReference type="ARBA" id="ARBA00022764"/>
    </source>
</evidence>
<dbReference type="InterPro" id="IPR050643">
    <property type="entry name" value="Periplasmic_pilus_chap"/>
</dbReference>
<evidence type="ECO:0000256" key="1">
    <source>
        <dbReference type="ARBA" id="ARBA00004418"/>
    </source>
</evidence>
<dbReference type="SUPFAM" id="SSF49354">
    <property type="entry name" value="PapD-like"/>
    <property type="match status" value="1"/>
</dbReference>
<accession>A0A506V824</accession>